<keyword evidence="1" id="KW-0472">Membrane</keyword>
<feature type="transmembrane region" description="Helical" evidence="1">
    <location>
        <begin position="177"/>
        <end position="199"/>
    </location>
</feature>
<keyword evidence="1" id="KW-0812">Transmembrane</keyword>
<protein>
    <submittedName>
        <fullName evidence="2">Uncharacterized protein</fullName>
    </submittedName>
</protein>
<feature type="transmembrane region" description="Helical" evidence="1">
    <location>
        <begin position="101"/>
        <end position="123"/>
    </location>
</feature>
<dbReference type="eggNOG" id="ENOG502QTAI">
    <property type="taxonomic scope" value="Eukaryota"/>
</dbReference>
<dbReference type="EMBL" id="KZ155772">
    <property type="protein sequence ID" value="OUS48889.1"/>
    <property type="molecule type" value="Genomic_DNA"/>
</dbReference>
<sequence>MIAAIASPRTAVPPRAVRVRAQSTKGCVVSHRPTALESRSNVRLVRREGVVDGLFGRARLSSVVVRATDDDAIAKGDDEAVANISRKVARTARACKTLGRWAFWSQLVLTTIAAVIVVFSFLYKGLTKSTDAGLYFILFGLIAGYFTTFWSLGIVRLGDKLRKGAKDLDQVPPRTDVIRTLSTGLTVNVIGLGATIIGLQATTGMLFAKTLTAAAQMPMYGAPVVGTGAALDIFLVQAASNAMLGHWFGLAASLWLLRTVNLPSPTKAA</sequence>
<feature type="transmembrane region" description="Helical" evidence="1">
    <location>
        <begin position="135"/>
        <end position="157"/>
    </location>
</feature>
<accession>A0A1Y5IH43</accession>
<gene>
    <name evidence="2" type="ORF">BE221DRAFT_189257</name>
</gene>
<reference evidence="2" key="1">
    <citation type="submission" date="2017-04" db="EMBL/GenBank/DDBJ databases">
        <title>Population genomics of picophytoplankton unveils novel chromosome hypervariability.</title>
        <authorList>
            <consortium name="DOE Joint Genome Institute"/>
            <person name="Blanc-Mathieu R."/>
            <person name="Krasovec M."/>
            <person name="Hebrard M."/>
            <person name="Yau S."/>
            <person name="Desgranges E."/>
            <person name="Martin J."/>
            <person name="Schackwitz W."/>
            <person name="Kuo A."/>
            <person name="Salin G."/>
            <person name="Donnadieu C."/>
            <person name="Desdevises Y."/>
            <person name="Sanchez-Ferandin S."/>
            <person name="Moreau H."/>
            <person name="Rivals E."/>
            <person name="Grigoriev I.V."/>
            <person name="Grimsley N."/>
            <person name="Eyre-Walker A."/>
            <person name="Piganeau G."/>
        </authorList>
    </citation>
    <scope>NUCLEOTIDE SEQUENCE [LARGE SCALE GENOMIC DNA]</scope>
    <source>
        <strain evidence="2">RCC 1115</strain>
    </source>
</reference>
<evidence type="ECO:0000256" key="1">
    <source>
        <dbReference type="SAM" id="Phobius"/>
    </source>
</evidence>
<dbReference type="InterPro" id="IPR022051">
    <property type="entry name" value="DUF3611"/>
</dbReference>
<evidence type="ECO:0000313" key="2">
    <source>
        <dbReference type="EMBL" id="OUS48889.1"/>
    </source>
</evidence>
<dbReference type="PANTHER" id="PTHR34548">
    <property type="entry name" value="PROTEIN TIC 21, CHLOROPLASTIC"/>
    <property type="match status" value="1"/>
</dbReference>
<dbReference type="AlphaFoldDB" id="A0A1Y5IH43"/>
<dbReference type="PANTHER" id="PTHR34548:SF2">
    <property type="entry name" value="PROTEIN TIC 21, CHLOROPLASTIC"/>
    <property type="match status" value="1"/>
</dbReference>
<name>A0A1Y5IH43_OSTTA</name>
<organism evidence="2">
    <name type="scientific">Ostreococcus tauri</name>
    <name type="common">Marine green alga</name>
    <dbReference type="NCBI Taxonomy" id="70448"/>
    <lineage>
        <taxon>Eukaryota</taxon>
        <taxon>Viridiplantae</taxon>
        <taxon>Chlorophyta</taxon>
        <taxon>Mamiellophyceae</taxon>
        <taxon>Mamiellales</taxon>
        <taxon>Bathycoccaceae</taxon>
        <taxon>Ostreococcus</taxon>
    </lineage>
</organism>
<dbReference type="Proteomes" id="UP000195557">
    <property type="component" value="Unassembled WGS sequence"/>
</dbReference>
<feature type="transmembrane region" description="Helical" evidence="1">
    <location>
        <begin position="233"/>
        <end position="257"/>
    </location>
</feature>
<proteinExistence type="predicted"/>
<dbReference type="Pfam" id="PF12263">
    <property type="entry name" value="DUF3611"/>
    <property type="match status" value="1"/>
</dbReference>
<keyword evidence="1" id="KW-1133">Transmembrane helix</keyword>